<dbReference type="Proteomes" id="UP001550739">
    <property type="component" value="Unassembled WGS sequence"/>
</dbReference>
<comment type="caution">
    <text evidence="4">The sequence shown here is derived from an EMBL/GenBank/DDBJ whole genome shotgun (WGS) entry which is preliminary data.</text>
</comment>
<protein>
    <recommendedName>
        <fullName evidence="3">Teneurin-like YD-shell domain-containing protein</fullName>
    </recommendedName>
</protein>
<evidence type="ECO:0000256" key="2">
    <source>
        <dbReference type="SAM" id="MobiDB-lite"/>
    </source>
</evidence>
<reference evidence="4 5" key="1">
    <citation type="submission" date="2024-06" db="EMBL/GenBank/DDBJ databases">
        <title>The Natural Products Discovery Center: Release of the First 8490 Sequenced Strains for Exploring Actinobacteria Biosynthetic Diversity.</title>
        <authorList>
            <person name="Kalkreuter E."/>
            <person name="Kautsar S.A."/>
            <person name="Yang D."/>
            <person name="Bader C.D."/>
            <person name="Teijaro C.N."/>
            <person name="Fluegel L."/>
            <person name="Davis C.M."/>
            <person name="Simpson J.R."/>
            <person name="Lauterbach L."/>
            <person name="Steele A.D."/>
            <person name="Gui C."/>
            <person name="Meng S."/>
            <person name="Li G."/>
            <person name="Viehrig K."/>
            <person name="Ye F."/>
            <person name="Su P."/>
            <person name="Kiefer A.F."/>
            <person name="Nichols A."/>
            <person name="Cepeda A.J."/>
            <person name="Yan W."/>
            <person name="Fan B."/>
            <person name="Jiang Y."/>
            <person name="Adhikari A."/>
            <person name="Zheng C.-J."/>
            <person name="Schuster L."/>
            <person name="Cowan T.M."/>
            <person name="Smanski M.J."/>
            <person name="Chevrette M.G."/>
            <person name="De Carvalho L.P.S."/>
            <person name="Shen B."/>
        </authorList>
    </citation>
    <scope>NUCLEOTIDE SEQUENCE [LARGE SCALE GENOMIC DNA]</scope>
    <source>
        <strain evidence="4 5">NPDC033843</strain>
    </source>
</reference>
<feature type="region of interest" description="Disordered" evidence="2">
    <location>
        <begin position="562"/>
        <end position="611"/>
    </location>
</feature>
<dbReference type="Gene3D" id="2.180.10.10">
    <property type="entry name" value="RHS repeat-associated core"/>
    <property type="match status" value="4"/>
</dbReference>
<dbReference type="InterPro" id="IPR056823">
    <property type="entry name" value="TEN-like_YD-shell"/>
</dbReference>
<feature type="compositionally biased region" description="Low complexity" evidence="2">
    <location>
        <begin position="566"/>
        <end position="579"/>
    </location>
</feature>
<feature type="region of interest" description="Disordered" evidence="2">
    <location>
        <begin position="317"/>
        <end position="352"/>
    </location>
</feature>
<dbReference type="RefSeq" id="WP_361709381.1">
    <property type="nucleotide sequence ID" value="NZ_JBEZVE010000036.1"/>
</dbReference>
<organism evidence="4 5">
    <name type="scientific">Streptomyces sp. 900129855</name>
    <dbReference type="NCBI Taxonomy" id="3155129"/>
    <lineage>
        <taxon>Bacteria</taxon>
        <taxon>Bacillati</taxon>
        <taxon>Actinomycetota</taxon>
        <taxon>Actinomycetes</taxon>
        <taxon>Kitasatosporales</taxon>
        <taxon>Streptomycetaceae</taxon>
        <taxon>Streptomyces</taxon>
    </lineage>
</organism>
<evidence type="ECO:0000313" key="4">
    <source>
        <dbReference type="EMBL" id="MEU3787130.1"/>
    </source>
</evidence>
<dbReference type="Pfam" id="PF05593">
    <property type="entry name" value="RHS_repeat"/>
    <property type="match status" value="5"/>
</dbReference>
<feature type="domain" description="Teneurin-like YD-shell" evidence="3">
    <location>
        <begin position="759"/>
        <end position="877"/>
    </location>
</feature>
<dbReference type="NCBIfam" id="TIGR01643">
    <property type="entry name" value="YD_repeat_2x"/>
    <property type="match status" value="8"/>
</dbReference>
<keyword evidence="5" id="KW-1185">Reference proteome</keyword>
<dbReference type="EMBL" id="JBEZVE010000036">
    <property type="protein sequence ID" value="MEU3787130.1"/>
    <property type="molecule type" value="Genomic_DNA"/>
</dbReference>
<dbReference type="PANTHER" id="PTHR32305:SF15">
    <property type="entry name" value="PROTEIN RHSA-RELATED"/>
    <property type="match status" value="1"/>
</dbReference>
<gene>
    <name evidence="4" type="ORF">AB0E89_42525</name>
</gene>
<dbReference type="InterPro" id="IPR006530">
    <property type="entry name" value="YD"/>
</dbReference>
<dbReference type="InterPro" id="IPR050708">
    <property type="entry name" value="T6SS_VgrG/RHS"/>
</dbReference>
<sequence>MSCEHVTQTTPGGARTSYRYYAGGDLAEVTSPSGLVTSYTYDGLGRKTAEKQVSDTFPAGVTTAYAYDAASHVVTAVIGRAYDEDGNLLSESTKDTTGGDPERTETYHYDAHGLNDSATDAEQNTTLYEHDELGRAVGMTDAAGTHFTYTYTARGQHATTVLDDWTGDPSGSTRDLTVVSNAYDPAGRLASTTDAMGATTAYTYYDDGHAATTTAQQVTQADGSRHDIVLESDVHDPAGNLTQQVTGGGTTTQTFTVDALGRTLTSALDPSGLNRTATYTYDGDDRVKEQTQTISGTKKLTTTSEYDAAGNVTKQTLTDGTTTHTSTGMYDDRGLPLTSVSPRGNVTGADPAASTTTFRYDALGRPVQQSAPAVQTEENGGEWVTLKPTTLTGYNTFGEATDTKDPRGNVTRTKVDRLGRTTAVTLPDYTPPGSTTALTATARTTYTALGLPQTATDPLGRVTRYAYDQFGQVISQTDPVADAAGAVAAETDSDLLNPAGADGGGVTRTAWTPTGLQLSVTDPMGARTEATYDELGRQLTATTVERYPSTANLVSRYTWDDASNQTKSTTPSGITTTSTYNAAGEPKTVTDPAGTSTLDYDGLGRTTETTDATNRRTTVAYDALGNVTGTTDYGTGPVALRTATAEYDAEGNRTAAVSARTNARTTYVYDALSRLRRQTEPVSATESITTTFGYDAAGNRTRMTDGRDKETDYTFNTWGLPESTIEPITPAHPNASDRIWTTVYDKAGQAVTELLPGGVKRERTYDGLGRLTRETGSGAEAATATRTLEYDLTGRLTAIGTADALTRNTYTYNDRGALLTAEGPSGASAYAYNADGSMTQRTTTAGTTDYTYDAAGRIDTVRDSITGNNVLYDFDAAGRPSVEQYAVGQTITAKRTYGYDPLGRVQSDTVASPDGTTGVASTTYGYDLDDNLTSKQTTGTAGAGTNAYDYANRMTSWTKDGTATTAYEWDAAGNRTCRIWRDLETEPFPTWLTSSSIALAYARTAGRSAAAGGV</sequence>
<accession>A0ABV2ZXG4</accession>
<proteinExistence type="predicted"/>
<evidence type="ECO:0000256" key="1">
    <source>
        <dbReference type="ARBA" id="ARBA00022737"/>
    </source>
</evidence>
<dbReference type="PANTHER" id="PTHR32305">
    <property type="match status" value="1"/>
</dbReference>
<dbReference type="InterPro" id="IPR031325">
    <property type="entry name" value="RHS_repeat"/>
</dbReference>
<name>A0ABV2ZXG4_9ACTN</name>
<keyword evidence="1" id="KW-0677">Repeat</keyword>
<feature type="compositionally biased region" description="Low complexity" evidence="2">
    <location>
        <begin position="317"/>
        <end position="327"/>
    </location>
</feature>
<evidence type="ECO:0000313" key="5">
    <source>
        <dbReference type="Proteomes" id="UP001550739"/>
    </source>
</evidence>
<evidence type="ECO:0000259" key="3">
    <source>
        <dbReference type="Pfam" id="PF25023"/>
    </source>
</evidence>
<dbReference type="Pfam" id="PF25023">
    <property type="entry name" value="TEN_YD-shell"/>
    <property type="match status" value="1"/>
</dbReference>